<accession>A0AAV4R3E7</accession>
<gene>
    <name evidence="2" type="primary">AVEN_272529_1</name>
    <name evidence="2" type="ORF">CEXT_375271</name>
</gene>
<feature type="compositionally biased region" description="Basic residues" evidence="1">
    <location>
        <begin position="72"/>
        <end position="82"/>
    </location>
</feature>
<protein>
    <submittedName>
        <fullName evidence="2">Uncharacterized protein</fullName>
    </submittedName>
</protein>
<feature type="region of interest" description="Disordered" evidence="1">
    <location>
        <begin position="1"/>
        <end position="22"/>
    </location>
</feature>
<feature type="region of interest" description="Disordered" evidence="1">
    <location>
        <begin position="62"/>
        <end position="82"/>
    </location>
</feature>
<reference evidence="2 3" key="1">
    <citation type="submission" date="2021-06" db="EMBL/GenBank/DDBJ databases">
        <title>Caerostris extrusa draft genome.</title>
        <authorList>
            <person name="Kono N."/>
            <person name="Arakawa K."/>
        </authorList>
    </citation>
    <scope>NUCLEOTIDE SEQUENCE [LARGE SCALE GENOMIC DNA]</scope>
</reference>
<feature type="compositionally biased region" description="Polar residues" evidence="1">
    <location>
        <begin position="1"/>
        <end position="11"/>
    </location>
</feature>
<evidence type="ECO:0000256" key="1">
    <source>
        <dbReference type="SAM" id="MobiDB-lite"/>
    </source>
</evidence>
<organism evidence="2 3">
    <name type="scientific">Caerostris extrusa</name>
    <name type="common">Bark spider</name>
    <name type="synonym">Caerostris bankana</name>
    <dbReference type="NCBI Taxonomy" id="172846"/>
    <lineage>
        <taxon>Eukaryota</taxon>
        <taxon>Metazoa</taxon>
        <taxon>Ecdysozoa</taxon>
        <taxon>Arthropoda</taxon>
        <taxon>Chelicerata</taxon>
        <taxon>Arachnida</taxon>
        <taxon>Araneae</taxon>
        <taxon>Araneomorphae</taxon>
        <taxon>Entelegynae</taxon>
        <taxon>Araneoidea</taxon>
        <taxon>Araneidae</taxon>
        <taxon>Caerostris</taxon>
    </lineage>
</organism>
<dbReference type="AlphaFoldDB" id="A0AAV4R3E7"/>
<evidence type="ECO:0000313" key="3">
    <source>
        <dbReference type="Proteomes" id="UP001054945"/>
    </source>
</evidence>
<comment type="caution">
    <text evidence="2">The sequence shown here is derived from an EMBL/GenBank/DDBJ whole genome shotgun (WGS) entry which is preliminary data.</text>
</comment>
<dbReference type="EMBL" id="BPLR01007202">
    <property type="protein sequence ID" value="GIY15144.1"/>
    <property type="molecule type" value="Genomic_DNA"/>
</dbReference>
<keyword evidence="3" id="KW-1185">Reference proteome</keyword>
<name>A0AAV4R3E7_CAEEX</name>
<dbReference type="Proteomes" id="UP001054945">
    <property type="component" value="Unassembled WGS sequence"/>
</dbReference>
<sequence>MVPLQIQNSGIHKSGKLHQKSKNTPMKVLILSYFKSSPPRIGDDVHAFLTKNRGSAKVIILQQDPKSESSHAKQKKSHRRDNRFRHVFQGRSLCSRMLHDAQNARRLEGSGHKDFYRIVLYEHFLKNPENILKGYSVIHRHRFRQ</sequence>
<evidence type="ECO:0000313" key="2">
    <source>
        <dbReference type="EMBL" id="GIY15144.1"/>
    </source>
</evidence>
<proteinExistence type="predicted"/>